<sequence>MRTPVYELHIKPLFRATDREHMAFSLDLWDYDSVVANADDVLARVDGAGMPPDDSGGPWPEEWIALFRRWHESGHKRLEVGTADFTLARTATAVTVTATGTFPGAGFEGWLQLESETDSAKTYVLYFEAPDSPSAGTPAAFTRKERYKATDTRAVFVHDGKGVQELH</sequence>
<protein>
    <submittedName>
        <fullName evidence="1">Uncharacterized protein</fullName>
    </submittedName>
</protein>
<reference evidence="2" key="1">
    <citation type="journal article" date="2019" name="Int. J. Syst. Evol. Microbiol.">
        <title>The Global Catalogue of Microorganisms (GCM) 10K type strain sequencing project: providing services to taxonomists for standard genome sequencing and annotation.</title>
        <authorList>
            <consortium name="The Broad Institute Genomics Platform"/>
            <consortium name="The Broad Institute Genome Sequencing Center for Infectious Disease"/>
            <person name="Wu L."/>
            <person name="Ma J."/>
        </authorList>
    </citation>
    <scope>NUCLEOTIDE SEQUENCE [LARGE SCALE GENOMIC DNA]</scope>
    <source>
        <strain evidence="2">CGMCC 4.1469</strain>
    </source>
</reference>
<comment type="caution">
    <text evidence="1">The sequence shown here is derived from an EMBL/GenBank/DDBJ whole genome shotgun (WGS) entry which is preliminary data.</text>
</comment>
<gene>
    <name evidence="1" type="ORF">ACFP0N_09525</name>
</gene>
<dbReference type="Proteomes" id="UP001596067">
    <property type="component" value="Unassembled WGS sequence"/>
</dbReference>
<keyword evidence="2" id="KW-1185">Reference proteome</keyword>
<dbReference type="RefSeq" id="WP_313762026.1">
    <property type="nucleotide sequence ID" value="NZ_BAAAVH010000077.1"/>
</dbReference>
<evidence type="ECO:0000313" key="1">
    <source>
        <dbReference type="EMBL" id="MFC5885210.1"/>
    </source>
</evidence>
<dbReference type="EMBL" id="JBHSOD010000008">
    <property type="protein sequence ID" value="MFC5885210.1"/>
    <property type="molecule type" value="Genomic_DNA"/>
</dbReference>
<proteinExistence type="predicted"/>
<organism evidence="1 2">
    <name type="scientific">Kitasatospora aburaviensis</name>
    <dbReference type="NCBI Taxonomy" id="67265"/>
    <lineage>
        <taxon>Bacteria</taxon>
        <taxon>Bacillati</taxon>
        <taxon>Actinomycetota</taxon>
        <taxon>Actinomycetes</taxon>
        <taxon>Kitasatosporales</taxon>
        <taxon>Streptomycetaceae</taxon>
        <taxon>Kitasatospora</taxon>
    </lineage>
</organism>
<accession>A0ABW1ET60</accession>
<evidence type="ECO:0000313" key="2">
    <source>
        <dbReference type="Proteomes" id="UP001596067"/>
    </source>
</evidence>
<name>A0ABW1ET60_9ACTN</name>